<dbReference type="GO" id="GO:0042781">
    <property type="term" value="F:3'-tRNA processing endoribonuclease activity"/>
    <property type="evidence" value="ECO:0007669"/>
    <property type="project" value="TreeGrafter"/>
</dbReference>
<evidence type="ECO:0000256" key="6">
    <source>
        <dbReference type="ARBA" id="ARBA00022884"/>
    </source>
</evidence>
<dbReference type="EC" id="3.1.26.5" evidence="7"/>
<reference evidence="7" key="1">
    <citation type="submission" date="2019-08" db="EMBL/GenBank/DDBJ databases">
        <authorList>
            <person name="Kucharzyk K."/>
            <person name="Murdoch R.W."/>
            <person name="Higgins S."/>
            <person name="Loffler F."/>
        </authorList>
    </citation>
    <scope>NUCLEOTIDE SEQUENCE</scope>
</reference>
<sequence>MKKAVTLKKNHEFRRLYGKGASAAGSGLVIYCRKNRLGHNRLGVTVSTKLGNAVVRNRARRRLRETYRLNQHLMRQGYDMVLVARHRAVNMPWGELNASFLKLAGKLGLLEEALG</sequence>
<dbReference type="InterPro" id="IPR014721">
    <property type="entry name" value="Ribsml_uS5_D2-typ_fold_subgr"/>
</dbReference>
<protein>
    <submittedName>
        <fullName evidence="7">Ribonuclease P protein component</fullName>
        <ecNumber evidence="7">3.1.26.5</ecNumber>
    </submittedName>
</protein>
<gene>
    <name evidence="7" type="primary">rnpA_24</name>
    <name evidence="7" type="ORF">SDC9_67525</name>
</gene>
<dbReference type="GO" id="GO:0030677">
    <property type="term" value="C:ribonuclease P complex"/>
    <property type="evidence" value="ECO:0007669"/>
    <property type="project" value="TreeGrafter"/>
</dbReference>
<dbReference type="GO" id="GO:0000049">
    <property type="term" value="F:tRNA binding"/>
    <property type="evidence" value="ECO:0007669"/>
    <property type="project" value="InterPro"/>
</dbReference>
<dbReference type="HAMAP" id="MF_00227">
    <property type="entry name" value="RNase_P"/>
    <property type="match status" value="1"/>
</dbReference>
<dbReference type="PANTHER" id="PTHR33992:SF1">
    <property type="entry name" value="RIBONUCLEASE P PROTEIN COMPONENT"/>
    <property type="match status" value="1"/>
</dbReference>
<dbReference type="NCBIfam" id="TIGR00188">
    <property type="entry name" value="rnpA"/>
    <property type="match status" value="1"/>
</dbReference>
<evidence type="ECO:0000256" key="2">
    <source>
        <dbReference type="ARBA" id="ARBA00022694"/>
    </source>
</evidence>
<evidence type="ECO:0000256" key="1">
    <source>
        <dbReference type="ARBA" id="ARBA00002663"/>
    </source>
</evidence>
<comment type="function">
    <text evidence="1">RNaseP catalyzes the removal of the 5'-leader sequence from pre-tRNA to produce the mature 5'-terminus. It can also cleave other RNA substrates such as 4.5S RNA. The protein component plays an auxiliary but essential role in vivo by binding to the 5'-leader sequence and broadening the substrate specificity of the ribozyme.</text>
</comment>
<keyword evidence="3" id="KW-0540">Nuclease</keyword>
<keyword evidence="4" id="KW-0255">Endonuclease</keyword>
<accession>A0A644XXU0</accession>
<comment type="caution">
    <text evidence="7">The sequence shown here is derived from an EMBL/GenBank/DDBJ whole genome shotgun (WGS) entry which is preliminary data.</text>
</comment>
<dbReference type="SUPFAM" id="SSF54211">
    <property type="entry name" value="Ribosomal protein S5 domain 2-like"/>
    <property type="match status" value="1"/>
</dbReference>
<evidence type="ECO:0000256" key="5">
    <source>
        <dbReference type="ARBA" id="ARBA00022801"/>
    </source>
</evidence>
<evidence type="ECO:0000313" key="7">
    <source>
        <dbReference type="EMBL" id="MPM21082.1"/>
    </source>
</evidence>
<dbReference type="AlphaFoldDB" id="A0A644XXU0"/>
<name>A0A644XXU0_9ZZZZ</name>
<proteinExistence type="inferred from homology"/>
<keyword evidence="5 7" id="KW-0378">Hydrolase</keyword>
<dbReference type="Pfam" id="PF00825">
    <property type="entry name" value="Ribonuclease_P"/>
    <property type="match status" value="1"/>
</dbReference>
<keyword evidence="6" id="KW-0694">RNA-binding</keyword>
<dbReference type="InterPro" id="IPR000100">
    <property type="entry name" value="RNase_P"/>
</dbReference>
<dbReference type="EMBL" id="VSSQ01003517">
    <property type="protein sequence ID" value="MPM21082.1"/>
    <property type="molecule type" value="Genomic_DNA"/>
</dbReference>
<evidence type="ECO:0000256" key="3">
    <source>
        <dbReference type="ARBA" id="ARBA00022722"/>
    </source>
</evidence>
<evidence type="ECO:0000256" key="4">
    <source>
        <dbReference type="ARBA" id="ARBA00022759"/>
    </source>
</evidence>
<dbReference type="GO" id="GO:0004526">
    <property type="term" value="F:ribonuclease P activity"/>
    <property type="evidence" value="ECO:0007669"/>
    <property type="project" value="UniProtKB-EC"/>
</dbReference>
<dbReference type="Gene3D" id="3.30.230.10">
    <property type="match status" value="1"/>
</dbReference>
<dbReference type="PROSITE" id="PS00648">
    <property type="entry name" value="RIBONUCLEASE_P"/>
    <property type="match status" value="1"/>
</dbReference>
<keyword evidence="2" id="KW-0819">tRNA processing</keyword>
<dbReference type="InterPro" id="IPR020568">
    <property type="entry name" value="Ribosomal_Su5_D2-typ_SF"/>
</dbReference>
<organism evidence="7">
    <name type="scientific">bioreactor metagenome</name>
    <dbReference type="NCBI Taxonomy" id="1076179"/>
    <lineage>
        <taxon>unclassified sequences</taxon>
        <taxon>metagenomes</taxon>
        <taxon>ecological metagenomes</taxon>
    </lineage>
</organism>
<dbReference type="InterPro" id="IPR020539">
    <property type="entry name" value="RNase_P_CS"/>
</dbReference>
<dbReference type="PANTHER" id="PTHR33992">
    <property type="entry name" value="RIBONUCLEASE P PROTEIN COMPONENT"/>
    <property type="match status" value="1"/>
</dbReference>